<organism evidence="8 9">
    <name type="scientific">Coccomyxa viridis</name>
    <dbReference type="NCBI Taxonomy" id="1274662"/>
    <lineage>
        <taxon>Eukaryota</taxon>
        <taxon>Viridiplantae</taxon>
        <taxon>Chlorophyta</taxon>
        <taxon>core chlorophytes</taxon>
        <taxon>Trebouxiophyceae</taxon>
        <taxon>Trebouxiophyceae incertae sedis</taxon>
        <taxon>Coccomyxaceae</taxon>
        <taxon>Coccomyxa</taxon>
    </lineage>
</organism>
<sequence>MPLILQNSSGIKSFLASVTDDSSLPQNVRDQAMGLAEGEKVPWRDLRDLTESLRTGDGAGSNVWLHEICRGSGVALQGPRPRAKSPALQARLAELQRKLDQHQYDTMLQGIAEKEFGAGTGDEGGMATYQAQLSLGLHILVMMGTFFAAGFYGVSYMSPEPLHHLVGGLVGLILAMLMETVLLIIRTSVSPRSKAEEILLRHDKEVQEAKLQKDREAAVRQALDAGMHTAGSDGVSANGESAAAAVPPKVKKEQ</sequence>
<proteinExistence type="predicted"/>
<accession>A0AAV1IBU7</accession>
<evidence type="ECO:0000313" key="8">
    <source>
        <dbReference type="EMBL" id="CAK0784509.1"/>
    </source>
</evidence>
<dbReference type="GO" id="GO:0070072">
    <property type="term" value="P:vacuolar proton-transporting V-type ATPase complex assembly"/>
    <property type="evidence" value="ECO:0007669"/>
    <property type="project" value="InterPro"/>
</dbReference>
<dbReference type="Proteomes" id="UP001314263">
    <property type="component" value="Unassembled WGS sequence"/>
</dbReference>
<reference evidence="8 9" key="1">
    <citation type="submission" date="2023-10" db="EMBL/GenBank/DDBJ databases">
        <authorList>
            <person name="Maclean D."/>
            <person name="Macfadyen A."/>
        </authorList>
    </citation>
    <scope>NUCLEOTIDE SEQUENCE [LARGE SCALE GENOMIC DNA]</scope>
</reference>
<dbReference type="EMBL" id="CAUYUE010000010">
    <property type="protein sequence ID" value="CAK0784509.1"/>
    <property type="molecule type" value="Genomic_DNA"/>
</dbReference>
<name>A0AAV1IBU7_9CHLO</name>
<dbReference type="Pfam" id="PF11712">
    <property type="entry name" value="Vma12"/>
    <property type="match status" value="1"/>
</dbReference>
<evidence type="ECO:0000256" key="5">
    <source>
        <dbReference type="ARBA" id="ARBA00023136"/>
    </source>
</evidence>
<evidence type="ECO:0000256" key="3">
    <source>
        <dbReference type="ARBA" id="ARBA00022824"/>
    </source>
</evidence>
<comment type="subcellular location">
    <subcellularLocation>
        <location evidence="1">Endoplasmic reticulum membrane</location>
        <topology evidence="1">Multi-pass membrane protein</topology>
    </subcellularLocation>
</comment>
<dbReference type="PANTHER" id="PTHR31394">
    <property type="entry name" value="TRANSMEMBRANE PROTEIN 199"/>
    <property type="match status" value="1"/>
</dbReference>
<gene>
    <name evidence="8" type="ORF">CVIRNUC_007713</name>
</gene>
<evidence type="ECO:0000256" key="6">
    <source>
        <dbReference type="SAM" id="MobiDB-lite"/>
    </source>
</evidence>
<keyword evidence="3" id="KW-0256">Endoplasmic reticulum</keyword>
<keyword evidence="9" id="KW-1185">Reference proteome</keyword>
<feature type="transmembrane region" description="Helical" evidence="7">
    <location>
        <begin position="166"/>
        <end position="185"/>
    </location>
</feature>
<comment type="caution">
    <text evidence="8">The sequence shown here is derived from an EMBL/GenBank/DDBJ whole genome shotgun (WGS) entry which is preliminary data.</text>
</comment>
<evidence type="ECO:0000256" key="2">
    <source>
        <dbReference type="ARBA" id="ARBA00022692"/>
    </source>
</evidence>
<evidence type="ECO:0000256" key="4">
    <source>
        <dbReference type="ARBA" id="ARBA00022989"/>
    </source>
</evidence>
<protein>
    <submittedName>
        <fullName evidence="8">Uncharacterized protein</fullName>
    </submittedName>
</protein>
<keyword evidence="5 7" id="KW-0472">Membrane</keyword>
<keyword evidence="2 7" id="KW-0812">Transmembrane</keyword>
<evidence type="ECO:0000313" key="9">
    <source>
        <dbReference type="Proteomes" id="UP001314263"/>
    </source>
</evidence>
<feature type="region of interest" description="Disordered" evidence="6">
    <location>
        <begin position="229"/>
        <end position="254"/>
    </location>
</feature>
<feature type="transmembrane region" description="Helical" evidence="7">
    <location>
        <begin position="135"/>
        <end position="154"/>
    </location>
</feature>
<keyword evidence="4 7" id="KW-1133">Transmembrane helix</keyword>
<dbReference type="GO" id="GO:0005789">
    <property type="term" value="C:endoplasmic reticulum membrane"/>
    <property type="evidence" value="ECO:0007669"/>
    <property type="project" value="UniProtKB-SubCell"/>
</dbReference>
<dbReference type="PANTHER" id="PTHR31394:SF1">
    <property type="entry name" value="TRANSMEMBRANE PROTEIN 199"/>
    <property type="match status" value="1"/>
</dbReference>
<dbReference type="InterPro" id="IPR021013">
    <property type="entry name" value="ATPase_Vma12"/>
</dbReference>
<evidence type="ECO:0000256" key="7">
    <source>
        <dbReference type="SAM" id="Phobius"/>
    </source>
</evidence>
<dbReference type="AlphaFoldDB" id="A0AAV1IBU7"/>
<evidence type="ECO:0000256" key="1">
    <source>
        <dbReference type="ARBA" id="ARBA00004477"/>
    </source>
</evidence>